<dbReference type="InterPro" id="IPR050180">
    <property type="entry name" value="RNR_Ribonuclease"/>
</dbReference>
<keyword evidence="11" id="KW-1185">Reference proteome</keyword>
<evidence type="ECO:0000313" key="10">
    <source>
        <dbReference type="EMBL" id="MBZ4195264.1"/>
    </source>
</evidence>
<dbReference type="GO" id="GO:0008859">
    <property type="term" value="F:exoribonuclease II activity"/>
    <property type="evidence" value="ECO:0007669"/>
    <property type="project" value="UniProtKB-UniRule"/>
</dbReference>
<evidence type="ECO:0000313" key="11">
    <source>
        <dbReference type="Proteomes" id="UP000772186"/>
    </source>
</evidence>
<dbReference type="InterPro" id="IPR004476">
    <property type="entry name" value="RNase_II/RNase_R"/>
</dbReference>
<reference evidence="10 11" key="1">
    <citation type="submission" date="2021-09" db="EMBL/GenBank/DDBJ databases">
        <title>WGS of Mycoplasma sp. Zaradi2 strains.</title>
        <authorList>
            <person name="Spergser J."/>
        </authorList>
    </citation>
    <scope>NUCLEOTIDE SEQUENCE [LARGE SCALE GENOMIC DNA]</scope>
    <source>
        <strain evidence="10 11">1331</strain>
    </source>
</reference>
<sequence length="724" mass="83097">MIDQKNILDFIKKNPNTTFNNLARKLKIPANSNKILTKALLSLMDQNLISNNKKDSTYIALKKIKTIKGEFHIVGEGRFGFVDTGDILNNEKESYFVIGSDFNTAMNGDIVYANVYEPITTNNDAKKIAKITEIIERRCINIVGVLDYSTGYVTFKPTEAAHKNINFKIRNMLPEARVLDVVVAKIIDYSNKFKEIDIIKKITNINDPMAYVKSLEVTRNVPEDFPTEVYDYVNKNIPDSIKNEDLSNRLDLRNELIVTIDGSSTKDFDDAINVKKIDENTYELGVHIADVAYYVKENTPLDEEALKRGTSIYLLDKVVPMLPFKLSNGICSLNPNEDRLTISAICKIDLNGNNISINVVPSVIRSKHRLTYERVNDFINKNKKFDNKELDEMLKNSYELSTILRNYKNKQGYIDFEIDEPDIELDKDGRVVDIKVKPSGESEKMIEDFMVRANEAVATWITQNKLPMMYRVHESPGDEKLDYFLNVLDLVGIKINLDRRKISPVSFQKVIKQINEQRNDTFLKMLFLRTMQKAVYSPNNIGHFGLASDCYCHFTSPIRRYPDVIVHRILWEFLFKPKNNKNIEDFASKLDKIASMNSTSEQNAVQLERDVNDLKFAEYYKNKLHSEFDAQVFSITKFGMFVQFSNLTDALIHASNIGNGDFVSNEHGTILYSKENPKKNFKLGQKVRVVIINADETTGKVDCVLVDDYYNYLNKKANNNKNLK</sequence>
<dbReference type="Pfam" id="PF00773">
    <property type="entry name" value="RNB"/>
    <property type="match status" value="1"/>
</dbReference>
<dbReference type="NCBIfam" id="TIGR02063">
    <property type="entry name" value="RNase_R"/>
    <property type="match status" value="1"/>
</dbReference>
<proteinExistence type="inferred from homology"/>
<dbReference type="Proteomes" id="UP000772186">
    <property type="component" value="Unassembled WGS sequence"/>
</dbReference>
<comment type="subcellular location">
    <subcellularLocation>
        <location evidence="2 8">Cytoplasm</location>
    </subcellularLocation>
</comment>
<feature type="domain" description="S1 motif" evidence="9">
    <location>
        <begin position="625"/>
        <end position="706"/>
    </location>
</feature>
<dbReference type="InterPro" id="IPR013223">
    <property type="entry name" value="RNase_B_OB_dom"/>
</dbReference>
<dbReference type="EMBL" id="JAIQBY010000003">
    <property type="protein sequence ID" value="MBZ4195264.1"/>
    <property type="molecule type" value="Genomic_DNA"/>
</dbReference>
<dbReference type="SMART" id="SM00955">
    <property type="entry name" value="RNB"/>
    <property type="match status" value="1"/>
</dbReference>
<dbReference type="Pfam" id="PF08206">
    <property type="entry name" value="OB_RNB"/>
    <property type="match status" value="1"/>
</dbReference>
<name>A0A953NFS8_9MOLU</name>
<comment type="catalytic activity">
    <reaction evidence="1 8">
        <text>Exonucleolytic cleavage in the 3'- to 5'-direction to yield nucleoside 5'-phosphates.</text>
        <dbReference type="EC" id="3.1.13.1"/>
    </reaction>
</comment>
<dbReference type="PANTHER" id="PTHR23355:SF9">
    <property type="entry name" value="DIS3-LIKE EXONUCLEASE 2"/>
    <property type="match status" value="1"/>
</dbReference>
<evidence type="ECO:0000256" key="8">
    <source>
        <dbReference type="HAMAP-Rule" id="MF_01895"/>
    </source>
</evidence>
<dbReference type="SUPFAM" id="SSF50249">
    <property type="entry name" value="Nucleic acid-binding proteins"/>
    <property type="match status" value="3"/>
</dbReference>
<keyword evidence="5 8" id="KW-0378">Hydrolase</keyword>
<dbReference type="Pfam" id="PF00575">
    <property type="entry name" value="S1"/>
    <property type="match status" value="1"/>
</dbReference>
<evidence type="ECO:0000259" key="9">
    <source>
        <dbReference type="PROSITE" id="PS50126"/>
    </source>
</evidence>
<evidence type="ECO:0000256" key="7">
    <source>
        <dbReference type="ARBA" id="ARBA00022884"/>
    </source>
</evidence>
<gene>
    <name evidence="8 10" type="primary">rnr</name>
    <name evidence="10" type="ORF">LAD73_00810</name>
</gene>
<dbReference type="GO" id="GO:0005829">
    <property type="term" value="C:cytosol"/>
    <property type="evidence" value="ECO:0007669"/>
    <property type="project" value="TreeGrafter"/>
</dbReference>
<dbReference type="InterPro" id="IPR012340">
    <property type="entry name" value="NA-bd_OB-fold"/>
</dbReference>
<comment type="similarity">
    <text evidence="8">Belongs to the RNR ribonuclease family. RNase R subfamily.</text>
</comment>
<dbReference type="Gene3D" id="2.40.50.140">
    <property type="entry name" value="Nucleic acid-binding proteins"/>
    <property type="match status" value="2"/>
</dbReference>
<keyword evidence="7 8" id="KW-0694">RNA-binding</keyword>
<dbReference type="SMART" id="SM00316">
    <property type="entry name" value="S1"/>
    <property type="match status" value="1"/>
</dbReference>
<dbReference type="GO" id="GO:0003723">
    <property type="term" value="F:RNA binding"/>
    <property type="evidence" value="ECO:0007669"/>
    <property type="project" value="UniProtKB-UniRule"/>
</dbReference>
<organism evidence="10 11">
    <name type="scientific">Mycoplasma tauri</name>
    <dbReference type="NCBI Taxonomy" id="547987"/>
    <lineage>
        <taxon>Bacteria</taxon>
        <taxon>Bacillati</taxon>
        <taxon>Mycoplasmatota</taxon>
        <taxon>Mollicutes</taxon>
        <taxon>Mycoplasmataceae</taxon>
        <taxon>Mycoplasma</taxon>
    </lineage>
</organism>
<evidence type="ECO:0000256" key="1">
    <source>
        <dbReference type="ARBA" id="ARBA00001849"/>
    </source>
</evidence>
<dbReference type="InterPro" id="IPR011805">
    <property type="entry name" value="RNase_R"/>
</dbReference>
<keyword evidence="3 8" id="KW-0963">Cytoplasm</keyword>
<evidence type="ECO:0000256" key="4">
    <source>
        <dbReference type="ARBA" id="ARBA00022722"/>
    </source>
</evidence>
<comment type="function">
    <text evidence="8">3'-5' exoribonuclease that releases 5'-nucleoside monophosphates and is involved in maturation of structured RNAs.</text>
</comment>
<evidence type="ECO:0000256" key="5">
    <source>
        <dbReference type="ARBA" id="ARBA00022801"/>
    </source>
</evidence>
<accession>A0A953NFS8</accession>
<dbReference type="GO" id="GO:0006402">
    <property type="term" value="P:mRNA catabolic process"/>
    <property type="evidence" value="ECO:0007669"/>
    <property type="project" value="TreeGrafter"/>
</dbReference>
<dbReference type="PROSITE" id="PS50126">
    <property type="entry name" value="S1"/>
    <property type="match status" value="1"/>
</dbReference>
<keyword evidence="6 8" id="KW-0269">Exonuclease</keyword>
<dbReference type="EC" id="3.1.13.1" evidence="8"/>
<evidence type="ECO:0000256" key="3">
    <source>
        <dbReference type="ARBA" id="ARBA00022490"/>
    </source>
</evidence>
<dbReference type="InterPro" id="IPR003029">
    <property type="entry name" value="S1_domain"/>
</dbReference>
<comment type="caution">
    <text evidence="10">The sequence shown here is derived from an EMBL/GenBank/DDBJ whole genome shotgun (WGS) entry which is preliminary data.</text>
</comment>
<dbReference type="AlphaFoldDB" id="A0A953NFS8"/>
<dbReference type="PANTHER" id="PTHR23355">
    <property type="entry name" value="RIBONUCLEASE"/>
    <property type="match status" value="1"/>
</dbReference>
<evidence type="ECO:0000256" key="2">
    <source>
        <dbReference type="ARBA" id="ARBA00004496"/>
    </source>
</evidence>
<evidence type="ECO:0000256" key="6">
    <source>
        <dbReference type="ARBA" id="ARBA00022839"/>
    </source>
</evidence>
<keyword evidence="4 8" id="KW-0540">Nuclease</keyword>
<dbReference type="InterPro" id="IPR001900">
    <property type="entry name" value="RNase_II/R"/>
</dbReference>
<dbReference type="RefSeq" id="WP_223644411.1">
    <property type="nucleotide sequence ID" value="NZ_JAIQBY010000003.1"/>
</dbReference>
<dbReference type="NCBIfam" id="TIGR00358">
    <property type="entry name" value="3_prime_RNase"/>
    <property type="match status" value="1"/>
</dbReference>
<dbReference type="HAMAP" id="MF_01895">
    <property type="entry name" value="RNase_R"/>
    <property type="match status" value="1"/>
</dbReference>
<protein>
    <recommendedName>
        <fullName evidence="8">Ribonuclease R</fullName>
        <shortName evidence="8">RNase R</shortName>
        <ecNumber evidence="8">3.1.13.1</ecNumber>
    </recommendedName>
</protein>